<comment type="caution">
    <text evidence="2">The sequence shown here is derived from an EMBL/GenBank/DDBJ whole genome shotgun (WGS) entry which is preliminary data.</text>
</comment>
<evidence type="ECO:0000313" key="3">
    <source>
        <dbReference type="Proteomes" id="UP000054826"/>
    </source>
</evidence>
<reference evidence="2 3" key="1">
    <citation type="submission" date="2015-01" db="EMBL/GenBank/DDBJ databases">
        <title>Evolution of Trichinella species and genotypes.</title>
        <authorList>
            <person name="Korhonen P.K."/>
            <person name="Edoardo P."/>
            <person name="Giuseppe L.R."/>
            <person name="Gasser R.B."/>
        </authorList>
    </citation>
    <scope>NUCLEOTIDE SEQUENCE [LARGE SCALE GENOMIC DNA]</scope>
    <source>
        <strain evidence="2">ISS176</strain>
    </source>
</reference>
<evidence type="ECO:0000313" key="2">
    <source>
        <dbReference type="EMBL" id="KRZ25821.1"/>
    </source>
</evidence>
<protein>
    <submittedName>
        <fullName evidence="2">Uncharacterized protein</fullName>
    </submittedName>
</protein>
<dbReference type="AlphaFoldDB" id="A0A0V1ITF4"/>
<dbReference type="Proteomes" id="UP000054826">
    <property type="component" value="Unassembled WGS sequence"/>
</dbReference>
<proteinExistence type="predicted"/>
<gene>
    <name evidence="2" type="ORF">T4C_5357</name>
</gene>
<feature type="compositionally biased region" description="Pro residues" evidence="1">
    <location>
        <begin position="230"/>
        <end position="239"/>
    </location>
</feature>
<feature type="region of interest" description="Disordered" evidence="1">
    <location>
        <begin position="216"/>
        <end position="239"/>
    </location>
</feature>
<evidence type="ECO:0000256" key="1">
    <source>
        <dbReference type="SAM" id="MobiDB-lite"/>
    </source>
</evidence>
<sequence length="239" mass="27226">MPCRDEFRVHLRKEKWLINLSIISKINIIEFSELFWHCYSLSIRNNSSTGYAARAILTVSNDESPYFHSSPLPHPVAVPEACRLARSPQWDQKQGSARLDCPCLSRRVPTKGQRDDPVHCVCLVDVDLNEFLCICGDAAISLFMRHREQSRQTVIIFSHEASTRQARATSFAVHRVRTAEGWIDVYDPPWVKISTANLSVRHVEFEAEKPEVQVLGQRWGTRGQDSRAGGPPPQPKTFF</sequence>
<organism evidence="2 3">
    <name type="scientific">Trichinella pseudospiralis</name>
    <name type="common">Parasitic roundworm</name>
    <dbReference type="NCBI Taxonomy" id="6337"/>
    <lineage>
        <taxon>Eukaryota</taxon>
        <taxon>Metazoa</taxon>
        <taxon>Ecdysozoa</taxon>
        <taxon>Nematoda</taxon>
        <taxon>Enoplea</taxon>
        <taxon>Dorylaimia</taxon>
        <taxon>Trichinellida</taxon>
        <taxon>Trichinellidae</taxon>
        <taxon>Trichinella</taxon>
    </lineage>
</organism>
<dbReference type="EMBL" id="JYDV01000191">
    <property type="protein sequence ID" value="KRZ25821.1"/>
    <property type="molecule type" value="Genomic_DNA"/>
</dbReference>
<accession>A0A0V1ITF4</accession>
<name>A0A0V1ITF4_TRIPS</name>